<reference evidence="2" key="1">
    <citation type="submission" date="2013-08" db="EMBL/GenBank/DDBJ databases">
        <authorList>
            <person name="Mendez C."/>
            <person name="Richter M."/>
            <person name="Ferrer M."/>
            <person name="Sanchez J."/>
        </authorList>
    </citation>
    <scope>NUCLEOTIDE SEQUENCE</scope>
</reference>
<evidence type="ECO:0000313" key="2">
    <source>
        <dbReference type="EMBL" id="EQD26717.1"/>
    </source>
</evidence>
<organism evidence="2">
    <name type="scientific">mine drainage metagenome</name>
    <dbReference type="NCBI Taxonomy" id="410659"/>
    <lineage>
        <taxon>unclassified sequences</taxon>
        <taxon>metagenomes</taxon>
        <taxon>ecological metagenomes</taxon>
    </lineage>
</organism>
<dbReference type="InterPro" id="IPR048933">
    <property type="entry name" value="B_lactamase-like_C"/>
</dbReference>
<dbReference type="AlphaFoldDB" id="T0Y484"/>
<proteinExistence type="predicted"/>
<name>T0Y484_9ZZZZ</name>
<dbReference type="InterPro" id="IPR036866">
    <property type="entry name" value="RibonucZ/Hydroxyglut_hydro"/>
</dbReference>
<dbReference type="EMBL" id="AUZX01016108">
    <property type="protein sequence ID" value="EQD26717.1"/>
    <property type="molecule type" value="Genomic_DNA"/>
</dbReference>
<sequence length="157" mass="17694">RRSAPATDFEQHLCFSLEPVGDPLAAYLRTLRRLRDLPDGALVLPSHGRPFRGARFRVAELLVHHGERLERLLEALSGVSRTAAELIPVLFERKLDRHEIGFAFGETLAHLNRLWLSGSIERVVEPGRIRFRAPVTTLEERQRAAQLALEQSGTAEC</sequence>
<protein>
    <submittedName>
        <fullName evidence="2">Metallo-beta-lactamase family protein</fullName>
    </submittedName>
</protein>
<dbReference type="InterPro" id="IPR036388">
    <property type="entry name" value="WH-like_DNA-bd_sf"/>
</dbReference>
<feature type="non-terminal residue" evidence="2">
    <location>
        <position position="1"/>
    </location>
</feature>
<feature type="domain" description="Metallo-beta-lactamase-like C-terminal" evidence="1">
    <location>
        <begin position="76"/>
        <end position="119"/>
    </location>
</feature>
<comment type="caution">
    <text evidence="2">The sequence shown here is derived from an EMBL/GenBank/DDBJ whole genome shotgun (WGS) entry which is preliminary data.</text>
</comment>
<dbReference type="Pfam" id="PF21221">
    <property type="entry name" value="B_lactamase-like_C"/>
    <property type="match status" value="1"/>
</dbReference>
<evidence type="ECO:0000259" key="1">
    <source>
        <dbReference type="Pfam" id="PF21221"/>
    </source>
</evidence>
<accession>T0Y484</accession>
<dbReference type="Gene3D" id="1.10.10.10">
    <property type="entry name" value="Winged helix-like DNA-binding domain superfamily/Winged helix DNA-binding domain"/>
    <property type="match status" value="1"/>
</dbReference>
<dbReference type="Gene3D" id="3.60.15.10">
    <property type="entry name" value="Ribonuclease Z/Hydroxyacylglutathione hydrolase-like"/>
    <property type="match status" value="1"/>
</dbReference>
<dbReference type="SUPFAM" id="SSF56281">
    <property type="entry name" value="Metallo-hydrolase/oxidoreductase"/>
    <property type="match status" value="1"/>
</dbReference>
<gene>
    <name evidence="2" type="ORF">B1A_21792</name>
</gene>
<reference evidence="2" key="2">
    <citation type="journal article" date="2014" name="ISME J.">
        <title>Microbial stratification in low pH oxic and suboxic macroscopic growths along an acid mine drainage.</title>
        <authorList>
            <person name="Mendez-Garcia C."/>
            <person name="Mesa V."/>
            <person name="Sprenger R.R."/>
            <person name="Richter M."/>
            <person name="Diez M.S."/>
            <person name="Solano J."/>
            <person name="Bargiela R."/>
            <person name="Golyshina O.V."/>
            <person name="Manteca A."/>
            <person name="Ramos J.L."/>
            <person name="Gallego J.R."/>
            <person name="Llorente I."/>
            <person name="Martins Dos Santos V.A."/>
            <person name="Jensen O.N."/>
            <person name="Pelaez A.I."/>
            <person name="Sanchez J."/>
            <person name="Ferrer M."/>
        </authorList>
    </citation>
    <scope>NUCLEOTIDE SEQUENCE</scope>
</reference>